<feature type="domain" description="HTH gntR-type" evidence="4">
    <location>
        <begin position="9"/>
        <end position="77"/>
    </location>
</feature>
<dbReference type="PROSITE" id="PS50949">
    <property type="entry name" value="HTH_GNTR"/>
    <property type="match status" value="1"/>
</dbReference>
<dbReference type="SUPFAM" id="SSF46785">
    <property type="entry name" value="Winged helix' DNA-binding domain"/>
    <property type="match status" value="1"/>
</dbReference>
<keyword evidence="1" id="KW-0805">Transcription regulation</keyword>
<evidence type="ECO:0000313" key="6">
    <source>
        <dbReference type="Proteomes" id="UP000231092"/>
    </source>
</evidence>
<reference evidence="5 6" key="1">
    <citation type="submission" date="2017-11" db="EMBL/GenBank/DDBJ databases">
        <title>Understudied soil microbes with underappreciated capabilities: Untangling the Clostridium saccharolyticum group.</title>
        <authorList>
            <person name="Leschine S."/>
        </authorList>
    </citation>
    <scope>NUCLEOTIDE SEQUENCE [LARGE SCALE GENOMIC DNA]</scope>
    <source>
        <strain evidence="5 6">18A</strain>
    </source>
</reference>
<dbReference type="SUPFAM" id="SSF64288">
    <property type="entry name" value="Chorismate lyase-like"/>
    <property type="match status" value="1"/>
</dbReference>
<dbReference type="InterPro" id="IPR036388">
    <property type="entry name" value="WH-like_DNA-bd_sf"/>
</dbReference>
<evidence type="ECO:0000313" key="5">
    <source>
        <dbReference type="EMBL" id="PJJ28083.1"/>
    </source>
</evidence>
<dbReference type="PANTHER" id="PTHR44846">
    <property type="entry name" value="MANNOSYL-D-GLYCERATE TRANSPORT/METABOLISM SYSTEM REPRESSOR MNGR-RELATED"/>
    <property type="match status" value="1"/>
</dbReference>
<keyword evidence="2" id="KW-0238">DNA-binding</keyword>
<dbReference type="PANTHER" id="PTHR44846:SF1">
    <property type="entry name" value="MANNOSYL-D-GLYCERATE TRANSPORT_METABOLISM SYSTEM REPRESSOR MNGR-RELATED"/>
    <property type="match status" value="1"/>
</dbReference>
<dbReference type="InterPro" id="IPR036390">
    <property type="entry name" value="WH_DNA-bd_sf"/>
</dbReference>
<dbReference type="Gene3D" id="1.10.10.10">
    <property type="entry name" value="Winged helix-like DNA-binding domain superfamily/Winged helix DNA-binding domain"/>
    <property type="match status" value="1"/>
</dbReference>
<dbReference type="GO" id="GO:0003677">
    <property type="term" value="F:DNA binding"/>
    <property type="evidence" value="ECO:0007669"/>
    <property type="project" value="UniProtKB-KW"/>
</dbReference>
<dbReference type="Pfam" id="PF00392">
    <property type="entry name" value="GntR"/>
    <property type="match status" value="1"/>
</dbReference>
<name>A0A2M8Z3T3_9FIRM</name>
<evidence type="ECO:0000256" key="1">
    <source>
        <dbReference type="ARBA" id="ARBA00023015"/>
    </source>
</evidence>
<dbReference type="CDD" id="cd07377">
    <property type="entry name" value="WHTH_GntR"/>
    <property type="match status" value="1"/>
</dbReference>
<gene>
    <name evidence="5" type="ORF">H171_1571</name>
</gene>
<dbReference type="InterPro" id="IPR028978">
    <property type="entry name" value="Chorismate_lyase_/UTRA_dom_sf"/>
</dbReference>
<dbReference type="InterPro" id="IPR050679">
    <property type="entry name" value="Bact_HTH_transcr_reg"/>
</dbReference>
<dbReference type="EMBL" id="PGET01000001">
    <property type="protein sequence ID" value="PJJ28083.1"/>
    <property type="molecule type" value="Genomic_DNA"/>
</dbReference>
<evidence type="ECO:0000256" key="2">
    <source>
        <dbReference type="ARBA" id="ARBA00023125"/>
    </source>
</evidence>
<dbReference type="GO" id="GO:0045892">
    <property type="term" value="P:negative regulation of DNA-templated transcription"/>
    <property type="evidence" value="ECO:0007669"/>
    <property type="project" value="TreeGrafter"/>
</dbReference>
<dbReference type="Proteomes" id="UP000231092">
    <property type="component" value="Unassembled WGS sequence"/>
</dbReference>
<sequence length="239" mass="27923">MLNHEKGAQPLYSQLETILKKQIEHGEFNKGDIFPTEKMLMEEYNVSRVTIRQALAALTLDRYIKSSRGIGTTVIYEKIDEHLKCVISFTDEMKQHNITMSTSYCTMEKVRPGKKVAMVLGIPETKQCYCLTRVRCVDNIPMVYSVTYLKEIVELPMEKEYYMESLYKYLQETHGIIIVRGQDTLEAVLSTKEIQDFLKVDPQLPLFKRIRKTFLADGEIFEYSDCYYPGNRYKYTVDL</sequence>
<dbReference type="Pfam" id="PF07702">
    <property type="entry name" value="UTRA"/>
    <property type="match status" value="1"/>
</dbReference>
<proteinExistence type="predicted"/>
<comment type="caution">
    <text evidence="5">The sequence shown here is derived from an EMBL/GenBank/DDBJ whole genome shotgun (WGS) entry which is preliminary data.</text>
</comment>
<dbReference type="Gene3D" id="3.40.1410.10">
    <property type="entry name" value="Chorismate lyase-like"/>
    <property type="match status" value="1"/>
</dbReference>
<evidence type="ECO:0000256" key="3">
    <source>
        <dbReference type="ARBA" id="ARBA00023163"/>
    </source>
</evidence>
<dbReference type="RefSeq" id="WP_100304620.1">
    <property type="nucleotide sequence ID" value="NZ_PGET01000001.1"/>
</dbReference>
<dbReference type="PRINTS" id="PR00035">
    <property type="entry name" value="HTHGNTR"/>
</dbReference>
<dbReference type="SMART" id="SM00866">
    <property type="entry name" value="UTRA"/>
    <property type="match status" value="1"/>
</dbReference>
<dbReference type="AlphaFoldDB" id="A0A2M8Z3T3"/>
<dbReference type="SMART" id="SM00345">
    <property type="entry name" value="HTH_GNTR"/>
    <property type="match status" value="1"/>
</dbReference>
<protein>
    <submittedName>
        <fullName evidence="5">GntR family transcriptional regulator</fullName>
    </submittedName>
</protein>
<organism evidence="5 6">
    <name type="scientific">[Clostridium] celerecrescens 18A</name>
    <dbReference type="NCBI Taxonomy" id="1286362"/>
    <lineage>
        <taxon>Bacteria</taxon>
        <taxon>Bacillati</taxon>
        <taxon>Bacillota</taxon>
        <taxon>Clostridia</taxon>
        <taxon>Lachnospirales</taxon>
        <taxon>Lachnospiraceae</taxon>
        <taxon>Lacrimispora</taxon>
    </lineage>
</organism>
<keyword evidence="3" id="KW-0804">Transcription</keyword>
<dbReference type="GO" id="GO:0003700">
    <property type="term" value="F:DNA-binding transcription factor activity"/>
    <property type="evidence" value="ECO:0007669"/>
    <property type="project" value="InterPro"/>
</dbReference>
<dbReference type="OrthoDB" id="1648691at2"/>
<dbReference type="InterPro" id="IPR011663">
    <property type="entry name" value="UTRA"/>
</dbReference>
<accession>A0A2M8Z3T3</accession>
<dbReference type="InterPro" id="IPR000524">
    <property type="entry name" value="Tscrpt_reg_HTH_GntR"/>
</dbReference>
<evidence type="ECO:0000259" key="4">
    <source>
        <dbReference type="PROSITE" id="PS50949"/>
    </source>
</evidence>